<evidence type="ECO:0000313" key="3">
    <source>
        <dbReference type="Proteomes" id="UP000241462"/>
    </source>
</evidence>
<sequence length="202" mass="22445">MGRKAQAPPPLALTTRQNNCRTTGSRSGLSFPCMARPPWTSRQLRRDTLSGHHGSARMLQDLEHFMDAGLRLLPGNCETHCGGYPSTFLISFQQLDAELMHPLTPKHTAAESSDPRRVRDFAKFGTPILVTNTCHEQPEGSSNPQTSALINFSIRTESLGLLKPLTASTNRRSSLIWHCRIARDILPPTERFGLLARVIHVL</sequence>
<organism evidence="2 3">
    <name type="scientific">Coniella lustricola</name>
    <dbReference type="NCBI Taxonomy" id="2025994"/>
    <lineage>
        <taxon>Eukaryota</taxon>
        <taxon>Fungi</taxon>
        <taxon>Dikarya</taxon>
        <taxon>Ascomycota</taxon>
        <taxon>Pezizomycotina</taxon>
        <taxon>Sordariomycetes</taxon>
        <taxon>Sordariomycetidae</taxon>
        <taxon>Diaporthales</taxon>
        <taxon>Schizoparmaceae</taxon>
        <taxon>Coniella</taxon>
    </lineage>
</organism>
<keyword evidence="3" id="KW-1185">Reference proteome</keyword>
<accession>A0A2T3AD67</accession>
<reference evidence="2 3" key="1">
    <citation type="journal article" date="2018" name="Mycol. Prog.">
        <title>Coniella lustricola, a new species from submerged detritus.</title>
        <authorList>
            <person name="Raudabaugh D.B."/>
            <person name="Iturriaga T."/>
            <person name="Carver A."/>
            <person name="Mondo S."/>
            <person name="Pangilinan J."/>
            <person name="Lipzen A."/>
            <person name="He G."/>
            <person name="Amirebrahimi M."/>
            <person name="Grigoriev I.V."/>
            <person name="Miller A.N."/>
        </authorList>
    </citation>
    <scope>NUCLEOTIDE SEQUENCE [LARGE SCALE GENOMIC DNA]</scope>
    <source>
        <strain evidence="2 3">B22-T-1</strain>
    </source>
</reference>
<dbReference type="Proteomes" id="UP000241462">
    <property type="component" value="Unassembled WGS sequence"/>
</dbReference>
<evidence type="ECO:0000313" key="2">
    <source>
        <dbReference type="EMBL" id="PSR92193.1"/>
    </source>
</evidence>
<dbReference type="InParanoid" id="A0A2T3AD67"/>
<feature type="non-terminal residue" evidence="2">
    <location>
        <position position="202"/>
    </location>
</feature>
<dbReference type="EMBL" id="KZ678409">
    <property type="protein sequence ID" value="PSR92193.1"/>
    <property type="molecule type" value="Genomic_DNA"/>
</dbReference>
<evidence type="ECO:0000256" key="1">
    <source>
        <dbReference type="SAM" id="MobiDB-lite"/>
    </source>
</evidence>
<dbReference type="AlphaFoldDB" id="A0A2T3AD67"/>
<protein>
    <submittedName>
        <fullName evidence="2">Uncharacterized protein</fullName>
    </submittedName>
</protein>
<feature type="region of interest" description="Disordered" evidence="1">
    <location>
        <begin position="1"/>
        <end position="29"/>
    </location>
</feature>
<proteinExistence type="predicted"/>
<gene>
    <name evidence="2" type="ORF">BD289DRAFT_429352</name>
</gene>
<feature type="compositionally biased region" description="Polar residues" evidence="1">
    <location>
        <begin position="14"/>
        <end position="28"/>
    </location>
</feature>
<name>A0A2T3AD67_9PEZI</name>